<evidence type="ECO:0000256" key="3">
    <source>
        <dbReference type="ARBA" id="ARBA00022485"/>
    </source>
</evidence>
<dbReference type="GO" id="GO:0051539">
    <property type="term" value="F:4 iron, 4 sulfur cluster binding"/>
    <property type="evidence" value="ECO:0007669"/>
    <property type="project" value="UniProtKB-KW"/>
</dbReference>
<evidence type="ECO:0000256" key="11">
    <source>
        <dbReference type="ARBA" id="ARBA00023239"/>
    </source>
</evidence>
<evidence type="ECO:0000256" key="9">
    <source>
        <dbReference type="ARBA" id="ARBA00023134"/>
    </source>
</evidence>
<dbReference type="InterPro" id="IPR007197">
    <property type="entry name" value="rSAM"/>
</dbReference>
<dbReference type="EMBL" id="JACADJ010000006">
    <property type="protein sequence ID" value="NWH03957.1"/>
    <property type="molecule type" value="Genomic_DNA"/>
</dbReference>
<evidence type="ECO:0000256" key="10">
    <source>
        <dbReference type="ARBA" id="ARBA00023150"/>
    </source>
</evidence>
<comment type="catalytic activity">
    <reaction evidence="12">
        <text>GTP + AH2 + S-adenosyl-L-methionine = (8S)-3',8-cyclo-7,8-dihydroguanosine 5'-triphosphate + 5'-deoxyadenosine + L-methionine + A + H(+)</text>
        <dbReference type="Rhea" id="RHEA:49576"/>
        <dbReference type="ChEBI" id="CHEBI:13193"/>
        <dbReference type="ChEBI" id="CHEBI:15378"/>
        <dbReference type="ChEBI" id="CHEBI:17319"/>
        <dbReference type="ChEBI" id="CHEBI:17499"/>
        <dbReference type="ChEBI" id="CHEBI:37565"/>
        <dbReference type="ChEBI" id="CHEBI:57844"/>
        <dbReference type="ChEBI" id="CHEBI:59789"/>
        <dbReference type="ChEBI" id="CHEBI:131766"/>
        <dbReference type="EC" id="4.1.99.22"/>
    </reaction>
</comment>
<keyword evidence="15" id="KW-1185">Reference proteome</keyword>
<dbReference type="NCBIfam" id="TIGR02666">
    <property type="entry name" value="moaA"/>
    <property type="match status" value="1"/>
</dbReference>
<keyword evidence="11" id="KW-0456">Lyase</keyword>
<dbReference type="GO" id="GO:0061798">
    <property type="term" value="F:GTP 3',8'-cyclase activity"/>
    <property type="evidence" value="ECO:0007669"/>
    <property type="project" value="UniProtKB-EC"/>
</dbReference>
<dbReference type="PROSITE" id="PS01305">
    <property type="entry name" value="MOAA_NIFB_PQQE"/>
    <property type="match status" value="1"/>
</dbReference>
<keyword evidence="8" id="KW-0411">Iron-sulfur</keyword>
<dbReference type="InterPro" id="IPR013483">
    <property type="entry name" value="MoaA"/>
</dbReference>
<evidence type="ECO:0000256" key="2">
    <source>
        <dbReference type="ARBA" id="ARBA00012167"/>
    </source>
</evidence>
<organism evidence="14 15">
    <name type="scientific">Desulfobacter latus</name>
    <dbReference type="NCBI Taxonomy" id="2292"/>
    <lineage>
        <taxon>Bacteria</taxon>
        <taxon>Pseudomonadati</taxon>
        <taxon>Thermodesulfobacteriota</taxon>
        <taxon>Desulfobacteria</taxon>
        <taxon>Desulfobacterales</taxon>
        <taxon>Desulfobacteraceae</taxon>
        <taxon>Desulfobacter</taxon>
    </lineage>
</organism>
<evidence type="ECO:0000256" key="12">
    <source>
        <dbReference type="ARBA" id="ARBA00048697"/>
    </source>
</evidence>
<dbReference type="GO" id="GO:0006777">
    <property type="term" value="P:Mo-molybdopterin cofactor biosynthetic process"/>
    <property type="evidence" value="ECO:0007669"/>
    <property type="project" value="UniProtKB-KW"/>
</dbReference>
<evidence type="ECO:0000256" key="5">
    <source>
        <dbReference type="ARBA" id="ARBA00022723"/>
    </source>
</evidence>
<dbReference type="Pfam" id="PF04055">
    <property type="entry name" value="Radical_SAM"/>
    <property type="match status" value="1"/>
</dbReference>
<evidence type="ECO:0000259" key="13">
    <source>
        <dbReference type="PROSITE" id="PS51918"/>
    </source>
</evidence>
<name>A0A850T6V2_9BACT</name>
<proteinExistence type="predicted"/>
<dbReference type="AlphaFoldDB" id="A0A850T6V2"/>
<reference evidence="14 15" key="1">
    <citation type="submission" date="2020-06" db="EMBL/GenBank/DDBJ databases">
        <title>High-quality draft genome of sulfate reducer Desulfobacter latus type strain AcrS2 isolated from marine sediment.</title>
        <authorList>
            <person name="Hoppe M."/>
            <person name="Larsen C.K."/>
            <person name="Marshall I.P.G."/>
            <person name="Schramm A."/>
            <person name="Marietou A.G."/>
        </authorList>
    </citation>
    <scope>NUCLEOTIDE SEQUENCE [LARGE SCALE GENOMIC DNA]</scope>
    <source>
        <strain evidence="14 15">AcRS2</strain>
    </source>
</reference>
<comment type="caution">
    <text evidence="14">The sequence shown here is derived from an EMBL/GenBank/DDBJ whole genome shotgun (WGS) entry which is preliminary data.</text>
</comment>
<keyword evidence="6" id="KW-0547">Nucleotide-binding</keyword>
<dbReference type="SFLD" id="SFLDG01383">
    <property type="entry name" value="cyclic_pyranopterin_phosphate"/>
    <property type="match status" value="1"/>
</dbReference>
<keyword evidence="4" id="KW-0949">S-adenosyl-L-methionine</keyword>
<dbReference type="Pfam" id="PF06463">
    <property type="entry name" value="Mob_synth_C"/>
    <property type="match status" value="1"/>
</dbReference>
<feature type="domain" description="Radical SAM core" evidence="13">
    <location>
        <begin position="3"/>
        <end position="218"/>
    </location>
</feature>
<evidence type="ECO:0000313" key="14">
    <source>
        <dbReference type="EMBL" id="NWH03957.1"/>
    </source>
</evidence>
<evidence type="ECO:0000313" key="15">
    <source>
        <dbReference type="Proteomes" id="UP000553343"/>
    </source>
</evidence>
<dbReference type="GO" id="GO:0061799">
    <property type="term" value="F:cyclic pyranopterin monophosphate synthase activity"/>
    <property type="evidence" value="ECO:0007669"/>
    <property type="project" value="TreeGrafter"/>
</dbReference>
<dbReference type="PROSITE" id="PS51918">
    <property type="entry name" value="RADICAL_SAM"/>
    <property type="match status" value="1"/>
</dbReference>
<dbReference type="InterPro" id="IPR010505">
    <property type="entry name" value="MoaA_twitch"/>
</dbReference>
<dbReference type="RefSeq" id="WP_178365413.1">
    <property type="nucleotide sequence ID" value="NZ_JACADJ010000006.1"/>
</dbReference>
<accession>A0A850T6V2</accession>
<dbReference type="SFLD" id="SFLDG01386">
    <property type="entry name" value="main_SPASM_domain-containing"/>
    <property type="match status" value="1"/>
</dbReference>
<evidence type="ECO:0000256" key="4">
    <source>
        <dbReference type="ARBA" id="ARBA00022691"/>
    </source>
</evidence>
<gene>
    <name evidence="14" type="primary">moaA</name>
    <name evidence="14" type="ORF">HXW94_02925</name>
</gene>
<dbReference type="SFLD" id="SFLDS00029">
    <property type="entry name" value="Radical_SAM"/>
    <property type="match status" value="1"/>
</dbReference>
<sequence>MIAGTRTINYLRISVTDRCNFRCIYCIPAAPFKVIAHDSIARYEEILRIVRIGCDMGISKVRVTGGEPFVRKGIFSFIRRLCRIPQLKDISITTNGSRLNRDKIKALMDMGIQRLNFSLDTLVPETFIRITRRDRFQRVWDNIMAAYDLGMSPIKINTVALKGFNDNEIQAIAGLTWKYPFHVRFIEYMPMGHTDVGEAQQILTRDIKHIIIAAHGPLTAVPKGVNDGPAKTYRLIGAPGILGFITPVSSHFCSECNRLRLTARGTLRPCLLRNNETDILTPLRNGADDEALKQIMITALKDKPLDHSLEKRTARDIPLNHMTSIGG</sequence>
<dbReference type="InterPro" id="IPR040064">
    <property type="entry name" value="MoaA-like"/>
</dbReference>
<keyword evidence="3" id="KW-0004">4Fe-4S</keyword>
<protein>
    <recommendedName>
        <fullName evidence="2">GTP 3',8-cyclase</fullName>
        <ecNumber evidence="2">4.1.99.22</ecNumber>
    </recommendedName>
</protein>
<dbReference type="GO" id="GO:0046872">
    <property type="term" value="F:metal ion binding"/>
    <property type="evidence" value="ECO:0007669"/>
    <property type="project" value="UniProtKB-KW"/>
</dbReference>
<dbReference type="Gene3D" id="3.20.20.70">
    <property type="entry name" value="Aldolase class I"/>
    <property type="match status" value="1"/>
</dbReference>
<keyword evidence="7" id="KW-0408">Iron</keyword>
<evidence type="ECO:0000256" key="1">
    <source>
        <dbReference type="ARBA" id="ARBA00001966"/>
    </source>
</evidence>
<comment type="cofactor">
    <cofactor evidence="1">
        <name>[4Fe-4S] cluster</name>
        <dbReference type="ChEBI" id="CHEBI:49883"/>
    </cofactor>
</comment>
<dbReference type="InterPro" id="IPR006638">
    <property type="entry name" value="Elp3/MiaA/NifB-like_rSAM"/>
</dbReference>
<dbReference type="SMART" id="SM00729">
    <property type="entry name" value="Elp3"/>
    <property type="match status" value="1"/>
</dbReference>
<dbReference type="SUPFAM" id="SSF102114">
    <property type="entry name" value="Radical SAM enzymes"/>
    <property type="match status" value="1"/>
</dbReference>
<dbReference type="InterPro" id="IPR000385">
    <property type="entry name" value="MoaA_NifB_PqqE_Fe-S-bd_CS"/>
</dbReference>
<dbReference type="PANTHER" id="PTHR22960:SF0">
    <property type="entry name" value="MOLYBDENUM COFACTOR BIOSYNTHESIS PROTEIN 1"/>
    <property type="match status" value="1"/>
</dbReference>
<dbReference type="PANTHER" id="PTHR22960">
    <property type="entry name" value="MOLYBDOPTERIN COFACTOR SYNTHESIS PROTEIN A"/>
    <property type="match status" value="1"/>
</dbReference>
<dbReference type="SFLD" id="SFLDG01067">
    <property type="entry name" value="SPASM/twitch_domain_containing"/>
    <property type="match status" value="1"/>
</dbReference>
<keyword evidence="9" id="KW-0342">GTP-binding</keyword>
<keyword evidence="5" id="KW-0479">Metal-binding</keyword>
<evidence type="ECO:0000256" key="8">
    <source>
        <dbReference type="ARBA" id="ARBA00023014"/>
    </source>
</evidence>
<keyword evidence="10" id="KW-0501">Molybdenum cofactor biosynthesis</keyword>
<dbReference type="Proteomes" id="UP000553343">
    <property type="component" value="Unassembled WGS sequence"/>
</dbReference>
<dbReference type="InterPro" id="IPR013785">
    <property type="entry name" value="Aldolase_TIM"/>
</dbReference>
<dbReference type="UniPathway" id="UPA00344"/>
<evidence type="ECO:0000256" key="6">
    <source>
        <dbReference type="ARBA" id="ARBA00022741"/>
    </source>
</evidence>
<dbReference type="CDD" id="cd01335">
    <property type="entry name" value="Radical_SAM"/>
    <property type="match status" value="1"/>
</dbReference>
<dbReference type="GO" id="GO:0005525">
    <property type="term" value="F:GTP binding"/>
    <property type="evidence" value="ECO:0007669"/>
    <property type="project" value="UniProtKB-KW"/>
</dbReference>
<dbReference type="CDD" id="cd21117">
    <property type="entry name" value="Twitch_MoaA"/>
    <property type="match status" value="1"/>
</dbReference>
<dbReference type="InterPro" id="IPR058240">
    <property type="entry name" value="rSAM_sf"/>
</dbReference>
<dbReference type="EC" id="4.1.99.22" evidence="2"/>
<dbReference type="InterPro" id="IPR050105">
    <property type="entry name" value="MoCo_biosynth_MoaA/MoaC"/>
</dbReference>
<evidence type="ECO:0000256" key="7">
    <source>
        <dbReference type="ARBA" id="ARBA00023004"/>
    </source>
</evidence>